<protein>
    <submittedName>
        <fullName evidence="1">Uncharacterized protein</fullName>
    </submittedName>
</protein>
<organism evidence="1 2">
    <name type="scientific">Potamilus streckersoni</name>
    <dbReference type="NCBI Taxonomy" id="2493646"/>
    <lineage>
        <taxon>Eukaryota</taxon>
        <taxon>Metazoa</taxon>
        <taxon>Spiralia</taxon>
        <taxon>Lophotrochozoa</taxon>
        <taxon>Mollusca</taxon>
        <taxon>Bivalvia</taxon>
        <taxon>Autobranchia</taxon>
        <taxon>Heteroconchia</taxon>
        <taxon>Palaeoheterodonta</taxon>
        <taxon>Unionida</taxon>
        <taxon>Unionoidea</taxon>
        <taxon>Unionidae</taxon>
        <taxon>Ambleminae</taxon>
        <taxon>Lampsilini</taxon>
        <taxon>Potamilus</taxon>
    </lineage>
</organism>
<dbReference type="EMBL" id="JAEAOA010002351">
    <property type="protein sequence ID" value="KAK3597475.1"/>
    <property type="molecule type" value="Genomic_DNA"/>
</dbReference>
<reference evidence="1" key="3">
    <citation type="submission" date="2023-05" db="EMBL/GenBank/DDBJ databases">
        <authorList>
            <person name="Smith C.H."/>
        </authorList>
    </citation>
    <scope>NUCLEOTIDE SEQUENCE</scope>
    <source>
        <strain evidence="1">CHS0354</strain>
        <tissue evidence="1">Mantle</tissue>
    </source>
</reference>
<evidence type="ECO:0000313" key="1">
    <source>
        <dbReference type="EMBL" id="KAK3597475.1"/>
    </source>
</evidence>
<comment type="caution">
    <text evidence="1">The sequence shown here is derived from an EMBL/GenBank/DDBJ whole genome shotgun (WGS) entry which is preliminary data.</text>
</comment>
<gene>
    <name evidence="1" type="ORF">CHS0354_041895</name>
</gene>
<sequence length="97" mass="11612">MIVSEGDHRNIFDSESTVYIGDYSLSNDHAVCLHIDPGFLCPSECGICYVQHRILRIHTQRNRSRRVWWIRWRRRIWINNHDHHPLGCYNPSAELDR</sequence>
<name>A0AAE0STQ7_9BIVA</name>
<keyword evidence="2" id="KW-1185">Reference proteome</keyword>
<evidence type="ECO:0000313" key="2">
    <source>
        <dbReference type="Proteomes" id="UP001195483"/>
    </source>
</evidence>
<accession>A0AAE0STQ7</accession>
<proteinExistence type="predicted"/>
<reference evidence="1" key="2">
    <citation type="journal article" date="2021" name="Genome Biol. Evol.">
        <title>Developing a high-quality reference genome for a parasitic bivalve with doubly uniparental inheritance (Bivalvia: Unionida).</title>
        <authorList>
            <person name="Smith C.H."/>
        </authorList>
    </citation>
    <scope>NUCLEOTIDE SEQUENCE</scope>
    <source>
        <strain evidence="1">CHS0354</strain>
        <tissue evidence="1">Mantle</tissue>
    </source>
</reference>
<reference evidence="1" key="1">
    <citation type="journal article" date="2021" name="Genome Biol. Evol.">
        <title>A High-Quality Reference Genome for a Parasitic Bivalve with Doubly Uniparental Inheritance (Bivalvia: Unionida).</title>
        <authorList>
            <person name="Smith C.H."/>
        </authorList>
    </citation>
    <scope>NUCLEOTIDE SEQUENCE</scope>
    <source>
        <strain evidence="1">CHS0354</strain>
    </source>
</reference>
<dbReference type="AlphaFoldDB" id="A0AAE0STQ7"/>
<dbReference type="Proteomes" id="UP001195483">
    <property type="component" value="Unassembled WGS sequence"/>
</dbReference>